<keyword evidence="1" id="KW-0802">TPR repeat</keyword>
<reference evidence="3" key="1">
    <citation type="journal article" date="2020" name="bioRxiv">
        <title>Comparative genomics of Chlamydomonas.</title>
        <authorList>
            <person name="Craig R.J."/>
            <person name="Hasan A.R."/>
            <person name="Ness R.W."/>
            <person name="Keightley P.D."/>
        </authorList>
    </citation>
    <scope>NUCLEOTIDE SEQUENCE</scope>
    <source>
        <strain evidence="3">CCAP 11/173</strain>
    </source>
</reference>
<feature type="compositionally biased region" description="Gly residues" evidence="2">
    <location>
        <begin position="756"/>
        <end position="767"/>
    </location>
</feature>
<feature type="compositionally biased region" description="Acidic residues" evidence="2">
    <location>
        <begin position="117"/>
        <end position="134"/>
    </location>
</feature>
<dbReference type="Gene3D" id="1.25.40.10">
    <property type="entry name" value="Tetratricopeptide repeat domain"/>
    <property type="match status" value="1"/>
</dbReference>
<feature type="compositionally biased region" description="Low complexity" evidence="2">
    <location>
        <begin position="768"/>
        <end position="778"/>
    </location>
</feature>
<feature type="compositionally biased region" description="Gly residues" evidence="2">
    <location>
        <begin position="660"/>
        <end position="681"/>
    </location>
</feature>
<dbReference type="OrthoDB" id="539062at2759"/>
<feature type="region of interest" description="Disordered" evidence="2">
    <location>
        <begin position="1"/>
        <end position="154"/>
    </location>
</feature>
<feature type="region of interest" description="Disordered" evidence="2">
    <location>
        <begin position="387"/>
        <end position="409"/>
    </location>
</feature>
<dbReference type="PANTHER" id="PTHR36751">
    <property type="entry name" value="F3E22.8 PROTEIN"/>
    <property type="match status" value="1"/>
</dbReference>
<dbReference type="Proteomes" id="UP000613740">
    <property type="component" value="Unassembled WGS sequence"/>
</dbReference>
<dbReference type="InterPro" id="IPR011990">
    <property type="entry name" value="TPR-like_helical_dom_sf"/>
</dbReference>
<name>A0A836BCH4_9CHLO</name>
<dbReference type="PANTHER" id="PTHR36751:SF1">
    <property type="entry name" value="F3E22.8 PROTEIN"/>
    <property type="match status" value="1"/>
</dbReference>
<gene>
    <name evidence="3" type="ORF">HYH02_001272</name>
</gene>
<dbReference type="AlphaFoldDB" id="A0A836BCH4"/>
<dbReference type="EMBL" id="JAEHOD010000002">
    <property type="protein sequence ID" value="KAG2454238.1"/>
    <property type="molecule type" value="Genomic_DNA"/>
</dbReference>
<dbReference type="PROSITE" id="PS50005">
    <property type="entry name" value="TPR"/>
    <property type="match status" value="1"/>
</dbReference>
<comment type="caution">
    <text evidence="3">The sequence shown here is derived from an EMBL/GenBank/DDBJ whole genome shotgun (WGS) entry which is preliminary data.</text>
</comment>
<dbReference type="SUPFAM" id="SSF48452">
    <property type="entry name" value="TPR-like"/>
    <property type="match status" value="1"/>
</dbReference>
<dbReference type="InterPro" id="IPR019734">
    <property type="entry name" value="TPR_rpt"/>
</dbReference>
<feature type="compositionally biased region" description="Gly residues" evidence="2">
    <location>
        <begin position="143"/>
        <end position="154"/>
    </location>
</feature>
<evidence type="ECO:0000313" key="3">
    <source>
        <dbReference type="EMBL" id="KAG2454238.1"/>
    </source>
</evidence>
<keyword evidence="4" id="KW-1185">Reference proteome</keyword>
<evidence type="ECO:0000256" key="1">
    <source>
        <dbReference type="PROSITE-ProRule" id="PRU00339"/>
    </source>
</evidence>
<sequence>MASGYSLRNPDGGRSPRARRNAQIEEAELLVPPEAAPAQLSRSMFSQPSSHSPPPAPLTNHHLARVARLDAAAHGRGGGGGGAGAGGGGRGGRPPRSEAATSVRGGRGGFSVVSDEERIEVEGEPDTLADDDLDEPPHAHGLGQSGLAGLGYGPDGRPVYGNGYSGGGAYGHGGGGGGPDPLDELEADTPLVRLYEVQSDLQAESQGAKDAWTMVHLAQLALGHAKVVWRTMPVAVREEPLLLAKAHFALARAYQAHKCDKQAAEHGKDALAAIPAEVADTEAAAALRTEVQVMRAEALLSAAAAPGLAADAAASLARKALNQLVKAAGLRPPVAFTPEEVDDVEAGHSDRSTIDQVADMGIVALMAQSHGVVAESRLRAAETARLEKQSSLRSADDTAARADRRTDRGDAFYSPEQLERWRLQERHFRDEADAHEAEAVRLAGEAERAYESAMYCLNHVIDVEGRRLEDEVGRERKTEHPTFRALWCRSLDFMAGMAEAYGVQGQVAGQLQMVDEVLSAFAQYGGGGWLPVARHVRALKDKGALLVAQRQYDKAVYCYEELEALIHGLYPSAAEGGSPGDVLRREVQGAEVLKLRGDVALAAGDFRNAQHLFSQALEAYQRHLGVHAGVARDLLHRIDEVKAYLVDSRVMGRMASFGGGGGAGGGGARGSGNGGGGGGGSSPPTPKGGSSGSGLAARSPASRSSPLTLPPSGGGGGGGRPGSSASLHSHSHSHNHLGPGRASGGGLYALDEEGTGTLGGSGSGGLGSTISSAGASTIPALSPGHRLPHLNTLAPNGGARPGRASLHDFDD</sequence>
<feature type="repeat" description="TPR" evidence="1">
    <location>
        <begin position="590"/>
        <end position="623"/>
    </location>
</feature>
<feature type="compositionally biased region" description="Gly residues" evidence="2">
    <location>
        <begin position="712"/>
        <end position="721"/>
    </location>
</feature>
<feature type="compositionally biased region" description="Gly residues" evidence="2">
    <location>
        <begin position="75"/>
        <end position="92"/>
    </location>
</feature>
<feature type="region of interest" description="Disordered" evidence="2">
    <location>
        <begin position="660"/>
        <end position="811"/>
    </location>
</feature>
<accession>A0A836BCH4</accession>
<protein>
    <submittedName>
        <fullName evidence="3">Uncharacterized protein</fullName>
    </submittedName>
</protein>
<dbReference type="SMART" id="SM00028">
    <property type="entry name" value="TPR"/>
    <property type="match status" value="3"/>
</dbReference>
<proteinExistence type="predicted"/>
<evidence type="ECO:0000313" key="4">
    <source>
        <dbReference type="Proteomes" id="UP000613740"/>
    </source>
</evidence>
<feature type="compositionally biased region" description="Low complexity" evidence="2">
    <location>
        <begin position="693"/>
        <end position="711"/>
    </location>
</feature>
<feature type="compositionally biased region" description="Low complexity" evidence="2">
    <location>
        <begin position="29"/>
        <end position="50"/>
    </location>
</feature>
<evidence type="ECO:0000256" key="2">
    <source>
        <dbReference type="SAM" id="MobiDB-lite"/>
    </source>
</evidence>
<organism evidence="3 4">
    <name type="scientific">Chlamydomonas schloesseri</name>
    <dbReference type="NCBI Taxonomy" id="2026947"/>
    <lineage>
        <taxon>Eukaryota</taxon>
        <taxon>Viridiplantae</taxon>
        <taxon>Chlorophyta</taxon>
        <taxon>core chlorophytes</taxon>
        <taxon>Chlorophyceae</taxon>
        <taxon>CS clade</taxon>
        <taxon>Chlamydomonadales</taxon>
        <taxon>Chlamydomonadaceae</taxon>
        <taxon>Chlamydomonas</taxon>
    </lineage>
</organism>